<dbReference type="AlphaFoldDB" id="A0A5B8LEJ5"/>
<reference evidence="4 5" key="1">
    <citation type="submission" date="2019-07" db="EMBL/GenBank/DDBJ databases">
        <title>Full genome sequence of Sphingomonas sp. 4R-6-7(HKS19).</title>
        <authorList>
            <person name="Im W.-T."/>
        </authorList>
    </citation>
    <scope>NUCLEOTIDE SEQUENCE [LARGE SCALE GENOMIC DNA]</scope>
    <source>
        <strain evidence="4 5">HKS19</strain>
    </source>
</reference>
<feature type="domain" description="VWFA" evidence="3">
    <location>
        <begin position="34"/>
        <end position="224"/>
    </location>
</feature>
<keyword evidence="1" id="KW-0812">Transmembrane</keyword>
<dbReference type="InterPro" id="IPR036465">
    <property type="entry name" value="vWFA_dom_sf"/>
</dbReference>
<feature type="signal peptide" evidence="2">
    <location>
        <begin position="1"/>
        <end position="24"/>
    </location>
</feature>
<gene>
    <name evidence="4" type="ORF">FPZ24_02550</name>
</gene>
<keyword evidence="1" id="KW-0472">Membrane</keyword>
<dbReference type="InterPro" id="IPR002035">
    <property type="entry name" value="VWF_A"/>
</dbReference>
<keyword evidence="2" id="KW-0732">Signal</keyword>
<dbReference type="KEGG" id="spai:FPZ24_02550"/>
<dbReference type="Pfam" id="PF06707">
    <property type="entry name" value="DUF1194"/>
    <property type="match status" value="1"/>
</dbReference>
<evidence type="ECO:0000313" key="5">
    <source>
        <dbReference type="Proteomes" id="UP000315673"/>
    </source>
</evidence>
<accession>A0A5B8LEJ5</accession>
<protein>
    <submittedName>
        <fullName evidence="4">DUF1194 domain-containing protein</fullName>
    </submittedName>
</protein>
<keyword evidence="1" id="KW-1133">Transmembrane helix</keyword>
<feature type="transmembrane region" description="Helical" evidence="1">
    <location>
        <begin position="232"/>
        <end position="249"/>
    </location>
</feature>
<evidence type="ECO:0000256" key="1">
    <source>
        <dbReference type="SAM" id="Phobius"/>
    </source>
</evidence>
<keyword evidence="5" id="KW-1185">Reference proteome</keyword>
<dbReference type="PROSITE" id="PS50234">
    <property type="entry name" value="VWFA"/>
    <property type="match status" value="1"/>
</dbReference>
<dbReference type="Pfam" id="PF07589">
    <property type="entry name" value="PEP-CTERM"/>
    <property type="match status" value="1"/>
</dbReference>
<evidence type="ECO:0000259" key="3">
    <source>
        <dbReference type="PROSITE" id="PS50234"/>
    </source>
</evidence>
<dbReference type="Gene3D" id="3.40.50.410">
    <property type="entry name" value="von Willebrand factor, type A domain"/>
    <property type="match status" value="1"/>
</dbReference>
<evidence type="ECO:0000256" key="2">
    <source>
        <dbReference type="SAM" id="SignalP"/>
    </source>
</evidence>
<dbReference type="OrthoDB" id="9792179at2"/>
<dbReference type="Proteomes" id="UP000315673">
    <property type="component" value="Chromosome"/>
</dbReference>
<dbReference type="SUPFAM" id="SSF53300">
    <property type="entry name" value="vWA-like"/>
    <property type="match status" value="1"/>
</dbReference>
<dbReference type="InterPro" id="IPR010607">
    <property type="entry name" value="DUF1194"/>
</dbReference>
<organism evidence="4 5">
    <name type="scientific">Sphingomonas panacisoli</name>
    <dbReference type="NCBI Taxonomy" id="1813879"/>
    <lineage>
        <taxon>Bacteria</taxon>
        <taxon>Pseudomonadati</taxon>
        <taxon>Pseudomonadota</taxon>
        <taxon>Alphaproteobacteria</taxon>
        <taxon>Sphingomonadales</taxon>
        <taxon>Sphingomonadaceae</taxon>
        <taxon>Sphingomonas</taxon>
    </lineage>
</organism>
<dbReference type="EMBL" id="CP042306">
    <property type="protein sequence ID" value="QDZ06491.1"/>
    <property type="molecule type" value="Genomic_DNA"/>
</dbReference>
<dbReference type="NCBIfam" id="NF035944">
    <property type="entry name" value="PEPxxWA-CTERM"/>
    <property type="match status" value="1"/>
</dbReference>
<dbReference type="RefSeq" id="WP_146569575.1">
    <property type="nucleotide sequence ID" value="NZ_CP042306.1"/>
</dbReference>
<dbReference type="NCBIfam" id="TIGR02595">
    <property type="entry name" value="PEP_CTERM"/>
    <property type="match status" value="1"/>
</dbReference>
<dbReference type="InterPro" id="IPR013424">
    <property type="entry name" value="Ice-binding_C"/>
</dbReference>
<evidence type="ECO:0000313" key="4">
    <source>
        <dbReference type="EMBL" id="QDZ06491.1"/>
    </source>
</evidence>
<feature type="chain" id="PRO_5022714027" evidence="2">
    <location>
        <begin position="25"/>
        <end position="261"/>
    </location>
</feature>
<proteinExistence type="predicted"/>
<sequence>MNYRVVSAALLGMGMMMAPSVAQAQAAPTNVDIELALLIDVSGSVDTTEFNLQRQGYVNAFNDSAIQAVFASGKSAAITVVYWSGQAEQSQAVGWTLVNSAASASAFANLIAATSRPFSGSTAIGSAINYIAPKFFTNAFNGTRQVIDVSGDGATNEGADTLTARNAALALGVDQINGLPILGESGLLAFYQNNVQGGAGSFTQPAATFADFDAAIKAKIGRELVGGVPEPTTWAMMVMGFGAVGFSLRRRNKVAMRVRFA</sequence>
<name>A0A5B8LEJ5_9SPHN</name>